<proteinExistence type="predicted"/>
<name>A0A381J4G3_9CLOT</name>
<evidence type="ECO:0000313" key="3">
    <source>
        <dbReference type="Proteomes" id="UP000254664"/>
    </source>
</evidence>
<feature type="transmembrane region" description="Helical" evidence="1">
    <location>
        <begin position="222"/>
        <end position="240"/>
    </location>
</feature>
<feature type="transmembrane region" description="Helical" evidence="1">
    <location>
        <begin position="9"/>
        <end position="30"/>
    </location>
</feature>
<feature type="transmembrane region" description="Helical" evidence="1">
    <location>
        <begin position="246"/>
        <end position="267"/>
    </location>
</feature>
<gene>
    <name evidence="2" type="ORF">NCTC9836_00169</name>
</gene>
<feature type="transmembrane region" description="Helical" evidence="1">
    <location>
        <begin position="127"/>
        <end position="144"/>
    </location>
</feature>
<feature type="transmembrane region" description="Helical" evidence="1">
    <location>
        <begin position="165"/>
        <end position="183"/>
    </location>
</feature>
<sequence>MDIKQISSFLLEFFYVLSGILMLFAAFYTIKDSTHTAKVGTSLFWCILAMIFIFGKVMPPALVGSLLLIMGGLTVTKQVKAGSITNPSDEFREKQFKKIGGKIFLPSILLAVSAFAIAQWTKLGGQVAIGLSALIGLIAALWITKSPAKNIALDGDRMLKQVGPASILPQLLAALGALFTAAGVGEVISSGISSIIPKGNILAGVIAYCIGMALFTMIMGNGFAAFAVITAGIGVPFVFSQGANPAIAASLALTAGFCGTLMTPMAANFNVVPAALLEMKNKNKVITAQVPVAFALLIVHIILMYYWAF</sequence>
<keyword evidence="3" id="KW-1185">Reference proteome</keyword>
<dbReference type="AlphaFoldDB" id="A0A381J4G3"/>
<accession>A0A381J4G3</accession>
<evidence type="ECO:0000313" key="2">
    <source>
        <dbReference type="EMBL" id="SUY45122.1"/>
    </source>
</evidence>
<feature type="transmembrane region" description="Helical" evidence="1">
    <location>
        <begin position="195"/>
        <end position="215"/>
    </location>
</feature>
<evidence type="ECO:0000256" key="1">
    <source>
        <dbReference type="SAM" id="Phobius"/>
    </source>
</evidence>
<dbReference type="Proteomes" id="UP000254664">
    <property type="component" value="Unassembled WGS sequence"/>
</dbReference>
<feature type="transmembrane region" description="Helical" evidence="1">
    <location>
        <begin position="288"/>
        <end position="308"/>
    </location>
</feature>
<organism evidence="2 3">
    <name type="scientific">Clostridium putrefaciens</name>
    <dbReference type="NCBI Taxonomy" id="99675"/>
    <lineage>
        <taxon>Bacteria</taxon>
        <taxon>Bacillati</taxon>
        <taxon>Bacillota</taxon>
        <taxon>Clostridia</taxon>
        <taxon>Eubacteriales</taxon>
        <taxon>Clostridiaceae</taxon>
        <taxon>Clostridium</taxon>
    </lineage>
</organism>
<keyword evidence="1" id="KW-0472">Membrane</keyword>
<reference evidence="2 3" key="1">
    <citation type="submission" date="2018-06" db="EMBL/GenBank/DDBJ databases">
        <authorList>
            <consortium name="Pathogen Informatics"/>
            <person name="Doyle S."/>
        </authorList>
    </citation>
    <scope>NUCLEOTIDE SEQUENCE [LARGE SCALE GENOMIC DNA]</scope>
    <source>
        <strain evidence="2 3">NCTC9836</strain>
    </source>
</reference>
<dbReference type="RefSeq" id="WP_115640042.1">
    <property type="nucleotide sequence ID" value="NZ_UFWZ01000001.1"/>
</dbReference>
<feature type="transmembrane region" description="Helical" evidence="1">
    <location>
        <begin position="42"/>
        <end position="70"/>
    </location>
</feature>
<protein>
    <submittedName>
        <fullName evidence="2">Permease</fullName>
    </submittedName>
</protein>
<keyword evidence="1" id="KW-1133">Transmembrane helix</keyword>
<keyword evidence="1" id="KW-0812">Transmembrane</keyword>
<dbReference type="Pfam" id="PF06166">
    <property type="entry name" value="DUF979"/>
    <property type="match status" value="1"/>
</dbReference>
<dbReference type="OrthoDB" id="1689651at2"/>
<dbReference type="EMBL" id="UFWZ01000001">
    <property type="protein sequence ID" value="SUY45122.1"/>
    <property type="molecule type" value="Genomic_DNA"/>
</dbReference>
<dbReference type="InterPro" id="IPR009323">
    <property type="entry name" value="DUF979"/>
</dbReference>
<feature type="transmembrane region" description="Helical" evidence="1">
    <location>
        <begin position="103"/>
        <end position="121"/>
    </location>
</feature>